<evidence type="ECO:0000313" key="2">
    <source>
        <dbReference type="Proteomes" id="UP000628079"/>
    </source>
</evidence>
<reference evidence="1" key="1">
    <citation type="journal article" date="2014" name="Int. J. Syst. Evol. Microbiol.">
        <title>Complete genome sequence of Corynebacterium casei LMG S-19264T (=DSM 44701T), isolated from a smear-ripened cheese.</title>
        <authorList>
            <consortium name="US DOE Joint Genome Institute (JGI-PGF)"/>
            <person name="Walter F."/>
            <person name="Albersmeier A."/>
            <person name="Kalinowski J."/>
            <person name="Ruckert C."/>
        </authorList>
    </citation>
    <scope>NUCLEOTIDE SEQUENCE</scope>
    <source>
        <strain evidence="1">CGMCC 1.10749</strain>
    </source>
</reference>
<comment type="caution">
    <text evidence="1">The sequence shown here is derived from an EMBL/GenBank/DDBJ whole genome shotgun (WGS) entry which is preliminary data.</text>
</comment>
<dbReference type="AlphaFoldDB" id="A0A8H9FV33"/>
<dbReference type="Proteomes" id="UP000628079">
    <property type="component" value="Unassembled WGS sequence"/>
</dbReference>
<dbReference type="EMBL" id="BMEA01000005">
    <property type="protein sequence ID" value="GGB90150.1"/>
    <property type="molecule type" value="Genomic_DNA"/>
</dbReference>
<name>A0A8H9FV33_9MICO</name>
<gene>
    <name evidence="1" type="ORF">GCM10011314_32510</name>
</gene>
<sequence>MRAADVTGMSTAAAAKARKISTAARACDSATLVSLARADSTGLAGDQPPASVFTSKAGSSYVALAIVLSMPPTESFDGTIQPRVFSEQYAQNDAEWDKVVAAGLLTRSQATKMRQDDGGYTGYRVGIAEDGTWTFFTTGR</sequence>
<organism evidence="1 2">
    <name type="scientific">Knoellia flava</name>
    <dbReference type="NCBI Taxonomy" id="913969"/>
    <lineage>
        <taxon>Bacteria</taxon>
        <taxon>Bacillati</taxon>
        <taxon>Actinomycetota</taxon>
        <taxon>Actinomycetes</taxon>
        <taxon>Micrococcales</taxon>
        <taxon>Intrasporangiaceae</taxon>
        <taxon>Knoellia</taxon>
    </lineage>
</organism>
<reference evidence="1" key="2">
    <citation type="submission" date="2020-09" db="EMBL/GenBank/DDBJ databases">
        <authorList>
            <person name="Sun Q."/>
            <person name="Zhou Y."/>
        </authorList>
    </citation>
    <scope>NUCLEOTIDE SEQUENCE</scope>
    <source>
        <strain evidence="1">CGMCC 1.10749</strain>
    </source>
</reference>
<accession>A0A8H9FV33</accession>
<evidence type="ECO:0000313" key="1">
    <source>
        <dbReference type="EMBL" id="GGB90150.1"/>
    </source>
</evidence>
<protein>
    <submittedName>
        <fullName evidence="1">Uncharacterized protein</fullName>
    </submittedName>
</protein>
<proteinExistence type="predicted"/>